<sequence>MNETTISQIPSIDPVGVTEPSAWRYVAEGAANLVVAYDPDLDRKMCQETSLKEKVLRLKKRDIDHELEHGVRSELELAANGRTKTQHDDQAQTRPPTIEKDAFVEFHHRILVHLFEPTHLLGFVSVRLQSDWLRTLGLAIQSSRPSFQQARSGIDVRSSTGMLMENLIGSGVDRHMAFEFKPKWTFLPQSIDDLKPENRQIKSKYCRTCIYRAVRSISTEAIKAKAQLLPNEQLSAYYTSKSRFCPLMISGSSDLRTVRDGVGRLHREWMSVKSESSGILSAPSDHQPIQVHNSFRVFSNGTIVGPEDSELDEQTLDLLARGIYQSSGLKRLDELQRLLDPIDLDGISNLLSNHSTDAQLDPPIDLSELESLIPLLNRSKANVDYREAFEKLSVRQKVVMYMLSMTMKDCSVFVRLPKTTENGSSNSSIEVETTPQGVDIKLIDLDLKPLSRLKKYIARDAGFLSQFKQLLDSMVEPVPCIELSL</sequence>
<evidence type="ECO:0000256" key="4">
    <source>
        <dbReference type="ARBA" id="ARBA00022679"/>
    </source>
</evidence>
<comment type="caution">
    <text evidence="10">The sequence shown here is derived from an EMBL/GenBank/DDBJ whole genome shotgun (WGS) entry which is preliminary data.</text>
</comment>
<keyword evidence="11" id="KW-1185">Reference proteome</keyword>
<dbReference type="EC" id="2.7.1.158" evidence="2 8"/>
<accession>A0A9P6NSB4</accession>
<dbReference type="Gene3D" id="3.30.200.110">
    <property type="entry name" value="Inositol-pentakisphosphate 2-kinase, N-lobe"/>
    <property type="match status" value="1"/>
</dbReference>
<dbReference type="GO" id="GO:0035299">
    <property type="term" value="F:inositol-1,3,4,5,6-pentakisphosphate 2-kinase activity"/>
    <property type="evidence" value="ECO:0007669"/>
    <property type="project" value="UniProtKB-EC"/>
</dbReference>
<organism evidence="10 11">
    <name type="scientific">Cronartium quercuum f. sp. fusiforme G11</name>
    <dbReference type="NCBI Taxonomy" id="708437"/>
    <lineage>
        <taxon>Eukaryota</taxon>
        <taxon>Fungi</taxon>
        <taxon>Dikarya</taxon>
        <taxon>Basidiomycota</taxon>
        <taxon>Pucciniomycotina</taxon>
        <taxon>Pucciniomycetes</taxon>
        <taxon>Pucciniales</taxon>
        <taxon>Coleosporiaceae</taxon>
        <taxon>Cronartium</taxon>
    </lineage>
</organism>
<evidence type="ECO:0000313" key="11">
    <source>
        <dbReference type="Proteomes" id="UP000886653"/>
    </source>
</evidence>
<evidence type="ECO:0000256" key="2">
    <source>
        <dbReference type="ARBA" id="ARBA00012023"/>
    </source>
</evidence>
<keyword evidence="6 8" id="KW-0418">Kinase</keyword>
<feature type="region of interest" description="Disordered" evidence="9">
    <location>
        <begin position="74"/>
        <end position="95"/>
    </location>
</feature>
<reference evidence="10" key="1">
    <citation type="submission" date="2013-11" db="EMBL/GenBank/DDBJ databases">
        <title>Genome sequence of the fusiform rust pathogen reveals effectors for host alternation and coevolution with pine.</title>
        <authorList>
            <consortium name="DOE Joint Genome Institute"/>
            <person name="Smith K."/>
            <person name="Pendleton A."/>
            <person name="Kubisiak T."/>
            <person name="Anderson C."/>
            <person name="Salamov A."/>
            <person name="Aerts A."/>
            <person name="Riley R."/>
            <person name="Clum A."/>
            <person name="Lindquist E."/>
            <person name="Ence D."/>
            <person name="Campbell M."/>
            <person name="Kronenberg Z."/>
            <person name="Feau N."/>
            <person name="Dhillon B."/>
            <person name="Hamelin R."/>
            <person name="Burleigh J."/>
            <person name="Smith J."/>
            <person name="Yandell M."/>
            <person name="Nelson C."/>
            <person name="Grigoriev I."/>
            <person name="Davis J."/>
        </authorList>
    </citation>
    <scope>NUCLEOTIDE SEQUENCE</scope>
    <source>
        <strain evidence="10">G11</strain>
    </source>
</reference>
<evidence type="ECO:0000256" key="9">
    <source>
        <dbReference type="SAM" id="MobiDB-lite"/>
    </source>
</evidence>
<dbReference type="GO" id="GO:0032958">
    <property type="term" value="P:inositol phosphate biosynthetic process"/>
    <property type="evidence" value="ECO:0007669"/>
    <property type="project" value="TreeGrafter"/>
</dbReference>
<feature type="compositionally biased region" description="Basic and acidic residues" evidence="9">
    <location>
        <begin position="85"/>
        <end position="95"/>
    </location>
</feature>
<evidence type="ECO:0000256" key="1">
    <source>
        <dbReference type="ARBA" id="ARBA00001774"/>
    </source>
</evidence>
<dbReference type="GO" id="GO:0005634">
    <property type="term" value="C:nucleus"/>
    <property type="evidence" value="ECO:0007669"/>
    <property type="project" value="TreeGrafter"/>
</dbReference>
<dbReference type="EMBL" id="MU167213">
    <property type="protein sequence ID" value="KAG0151318.1"/>
    <property type="molecule type" value="Genomic_DNA"/>
</dbReference>
<evidence type="ECO:0000256" key="8">
    <source>
        <dbReference type="RuleBase" id="RU364126"/>
    </source>
</evidence>
<evidence type="ECO:0000256" key="5">
    <source>
        <dbReference type="ARBA" id="ARBA00022741"/>
    </source>
</evidence>
<keyword evidence="4 8" id="KW-0808">Transferase</keyword>
<dbReference type="Proteomes" id="UP000886653">
    <property type="component" value="Unassembled WGS sequence"/>
</dbReference>
<proteinExistence type="predicted"/>
<comment type="catalytic activity">
    <reaction evidence="1 8">
        <text>1D-myo-inositol 1,3,4,5,6-pentakisphosphate + ATP = 1D-myo-inositol hexakisphosphate + ADP + H(+)</text>
        <dbReference type="Rhea" id="RHEA:20313"/>
        <dbReference type="ChEBI" id="CHEBI:15378"/>
        <dbReference type="ChEBI" id="CHEBI:30616"/>
        <dbReference type="ChEBI" id="CHEBI:57733"/>
        <dbReference type="ChEBI" id="CHEBI:58130"/>
        <dbReference type="ChEBI" id="CHEBI:456216"/>
        <dbReference type="EC" id="2.7.1.158"/>
    </reaction>
</comment>
<dbReference type="GO" id="GO:0005524">
    <property type="term" value="F:ATP binding"/>
    <property type="evidence" value="ECO:0007669"/>
    <property type="project" value="UniProtKB-KW"/>
</dbReference>
<dbReference type="PANTHER" id="PTHR14456:SF2">
    <property type="entry name" value="INOSITOL-PENTAKISPHOSPHATE 2-KINASE"/>
    <property type="match status" value="1"/>
</dbReference>
<evidence type="ECO:0000313" key="10">
    <source>
        <dbReference type="EMBL" id="KAG0151318.1"/>
    </source>
</evidence>
<comment type="domain">
    <text evidence="8">The EXKPK motif is conserved in inositol-pentakisphosphate 2-kinases of both family 1 and 2.</text>
</comment>
<protein>
    <recommendedName>
        <fullName evidence="3 8">Inositol-pentakisphosphate 2-kinase</fullName>
        <ecNumber evidence="2 8">2.7.1.158</ecNumber>
    </recommendedName>
</protein>
<dbReference type="Pfam" id="PF06090">
    <property type="entry name" value="Ins_P5_2-kin"/>
    <property type="match status" value="1"/>
</dbReference>
<dbReference type="InterPro" id="IPR009286">
    <property type="entry name" value="Ins_P5_2-kin"/>
</dbReference>
<dbReference type="InterPro" id="IPR043001">
    <property type="entry name" value="IP5_2-K_N_lobe"/>
</dbReference>
<evidence type="ECO:0000256" key="6">
    <source>
        <dbReference type="ARBA" id="ARBA00022777"/>
    </source>
</evidence>
<keyword evidence="5 8" id="KW-0547">Nucleotide-binding</keyword>
<name>A0A9P6NSB4_9BASI</name>
<evidence type="ECO:0000256" key="3">
    <source>
        <dbReference type="ARBA" id="ARBA00014846"/>
    </source>
</evidence>
<comment type="function">
    <text evidence="8">Phosphorylates Ins(1,3,4,5,6)P5 at position 2 to form Ins(1,2,3,4,5,6)P6 (InsP6 or phytate).</text>
</comment>
<dbReference type="OrthoDB" id="272370at2759"/>
<keyword evidence="7 8" id="KW-0067">ATP-binding</keyword>
<dbReference type="AlphaFoldDB" id="A0A9P6NSB4"/>
<evidence type="ECO:0000256" key="7">
    <source>
        <dbReference type="ARBA" id="ARBA00022840"/>
    </source>
</evidence>
<dbReference type="PANTHER" id="PTHR14456">
    <property type="entry name" value="INOSITOL POLYPHOSPHATE KINASE 1"/>
    <property type="match status" value="1"/>
</dbReference>
<gene>
    <name evidence="10" type="ORF">CROQUDRAFT_651121</name>
</gene>